<dbReference type="Proteomes" id="UP000064201">
    <property type="component" value="Chromosome"/>
</dbReference>
<dbReference type="InterPro" id="IPR005467">
    <property type="entry name" value="His_kinase_dom"/>
</dbReference>
<evidence type="ECO:0000256" key="1">
    <source>
        <dbReference type="ARBA" id="ARBA00000085"/>
    </source>
</evidence>
<evidence type="ECO:0000256" key="3">
    <source>
        <dbReference type="ARBA" id="ARBA00022553"/>
    </source>
</evidence>
<evidence type="ECO:0000256" key="2">
    <source>
        <dbReference type="ARBA" id="ARBA00012438"/>
    </source>
</evidence>
<evidence type="ECO:0000259" key="15">
    <source>
        <dbReference type="PROSITE" id="PS50112"/>
    </source>
</evidence>
<feature type="domain" description="Histidine kinase" evidence="14">
    <location>
        <begin position="145"/>
        <end position="357"/>
    </location>
</feature>
<dbReference type="RefSeq" id="WP_018937437.1">
    <property type="nucleotide sequence ID" value="NZ_CP011367.1"/>
</dbReference>
<keyword evidence="5" id="KW-0547">Nucleotide-binding</keyword>
<dbReference type="PROSITE" id="PS50109">
    <property type="entry name" value="HIS_KIN"/>
    <property type="match status" value="1"/>
</dbReference>
<dbReference type="InterPro" id="IPR003661">
    <property type="entry name" value="HisK_dim/P_dom"/>
</dbReference>
<evidence type="ECO:0000256" key="13">
    <source>
        <dbReference type="ARBA" id="ARBA00043094"/>
    </source>
</evidence>
<evidence type="ECO:0000256" key="4">
    <source>
        <dbReference type="ARBA" id="ARBA00022679"/>
    </source>
</evidence>
<organism evidence="16 17">
    <name type="scientific">Thioalkalivibrio versutus</name>
    <dbReference type="NCBI Taxonomy" id="106634"/>
    <lineage>
        <taxon>Bacteria</taxon>
        <taxon>Pseudomonadati</taxon>
        <taxon>Pseudomonadota</taxon>
        <taxon>Gammaproteobacteria</taxon>
        <taxon>Chromatiales</taxon>
        <taxon>Ectothiorhodospiraceae</taxon>
        <taxon>Thioalkalivibrio</taxon>
    </lineage>
</organism>
<dbReference type="SUPFAM" id="SSF55874">
    <property type="entry name" value="ATPase domain of HSP90 chaperone/DNA topoisomerase II/histidine kinase"/>
    <property type="match status" value="1"/>
</dbReference>
<keyword evidence="9" id="KW-0535">Nitrogen fixation</keyword>
<dbReference type="Pfam" id="PF00512">
    <property type="entry name" value="HisKA"/>
    <property type="match status" value="1"/>
</dbReference>
<evidence type="ECO:0000256" key="9">
    <source>
        <dbReference type="ARBA" id="ARBA00023231"/>
    </source>
</evidence>
<evidence type="ECO:0000313" key="16">
    <source>
        <dbReference type="EMBL" id="AKJ96216.1"/>
    </source>
</evidence>
<evidence type="ECO:0000256" key="7">
    <source>
        <dbReference type="ARBA" id="ARBA00022840"/>
    </source>
</evidence>
<dbReference type="Pfam" id="PF02518">
    <property type="entry name" value="HATPase_c"/>
    <property type="match status" value="1"/>
</dbReference>
<feature type="domain" description="PAS" evidence="15">
    <location>
        <begin position="17"/>
        <end position="52"/>
    </location>
</feature>
<keyword evidence="7" id="KW-0067">ATP-binding</keyword>
<dbReference type="GO" id="GO:0000155">
    <property type="term" value="F:phosphorelay sensor kinase activity"/>
    <property type="evidence" value="ECO:0007669"/>
    <property type="project" value="InterPro"/>
</dbReference>
<sequence length="365" mass="40397">MTTPAANPGMTTPPWWDDLSTAVLVTDAELRLLSLNSAAEVLLGLSRERIVGHGLGQWLKLDRNLANRLRSALTLDQPITLRARQMEPLRADSFLADVIITPLHAAGERPGQLLFELNAIDRHERISREEQLQKQQAITRAVTRGLAHEIKNPLGGLRGAAQLLASELDDSGLKEYTQIIIREADRLRSLVDRMLGPNNMPRREAVNLHEVLEHVRGLVSVQLPLGLKIRGDYDPSIPDVQADRDMLVQAILNLVQNAVHALEDGGQITLSSRILRQYTISGKRHRLVAKLSVRDNGPGIPEEIRERIFFPMVTGRAEGTGLGLPIAQSLIQLHDGLIECHSRPGATSFDILLPIDSPQGREETH</sequence>
<dbReference type="STRING" id="106634.TVD_12990"/>
<dbReference type="InterPro" id="IPR000014">
    <property type="entry name" value="PAS"/>
</dbReference>
<dbReference type="Gene3D" id="3.30.450.20">
    <property type="entry name" value="PAS domain"/>
    <property type="match status" value="1"/>
</dbReference>
<dbReference type="PATRIC" id="fig|106634.4.peg.2649"/>
<dbReference type="CDD" id="cd00082">
    <property type="entry name" value="HisKA"/>
    <property type="match status" value="1"/>
</dbReference>
<dbReference type="NCBIfam" id="NF008293">
    <property type="entry name" value="PRK11073.1"/>
    <property type="match status" value="1"/>
</dbReference>
<evidence type="ECO:0000256" key="5">
    <source>
        <dbReference type="ARBA" id="ARBA00022741"/>
    </source>
</evidence>
<dbReference type="PANTHER" id="PTHR43065:SF16">
    <property type="entry name" value="SENSORY HISTIDINE KINASE_PHOSPHATASE NTRB"/>
    <property type="match status" value="1"/>
</dbReference>
<reference evidence="16 17" key="1">
    <citation type="submission" date="2015-04" db="EMBL/GenBank/DDBJ databases">
        <title>Complete Sequence for the Genome of the Thioalkalivibrio versutus D301.</title>
        <authorList>
            <person name="Mu T."/>
            <person name="Zhou J."/>
            <person name="Xu X."/>
        </authorList>
    </citation>
    <scope>NUCLEOTIDE SEQUENCE [LARGE SCALE GENOMIC DNA]</scope>
    <source>
        <strain evidence="16 17">D301</strain>
    </source>
</reference>
<dbReference type="PANTHER" id="PTHR43065">
    <property type="entry name" value="SENSOR HISTIDINE KINASE"/>
    <property type="match status" value="1"/>
</dbReference>
<name>A0A0G3GBM4_9GAMM</name>
<dbReference type="AlphaFoldDB" id="A0A0G3GBM4"/>
<evidence type="ECO:0000256" key="6">
    <source>
        <dbReference type="ARBA" id="ARBA00022777"/>
    </source>
</evidence>
<dbReference type="CDD" id="cd00130">
    <property type="entry name" value="PAS"/>
    <property type="match status" value="1"/>
</dbReference>
<dbReference type="KEGG" id="tvr:TVD_12990"/>
<keyword evidence="4" id="KW-0808">Transferase</keyword>
<evidence type="ECO:0000256" key="11">
    <source>
        <dbReference type="ARBA" id="ARBA00039567"/>
    </source>
</evidence>
<evidence type="ECO:0000313" key="17">
    <source>
        <dbReference type="Proteomes" id="UP000064201"/>
    </source>
</evidence>
<dbReference type="InterPro" id="IPR036097">
    <property type="entry name" value="HisK_dim/P_sf"/>
</dbReference>
<dbReference type="PROSITE" id="PS50112">
    <property type="entry name" value="PAS"/>
    <property type="match status" value="1"/>
</dbReference>
<dbReference type="Gene3D" id="3.30.565.10">
    <property type="entry name" value="Histidine kinase-like ATPase, C-terminal domain"/>
    <property type="match status" value="1"/>
</dbReference>
<keyword evidence="6 16" id="KW-0418">Kinase</keyword>
<comment type="function">
    <text evidence="10">Member of the two-component regulatory system NtrB/NtrC, which controls expression of the nitrogen-regulated (ntr) genes in response to nitrogen limitation. Under conditions of nitrogen limitation, NtrB autophosphorylates and transfers the phosphoryl group to NtrC. In the presence of nitrogen, acts as a phosphatase that dephosphorylates and inactivates NtrC.</text>
</comment>
<dbReference type="OrthoDB" id="9789238at2"/>
<dbReference type="EMBL" id="CP011367">
    <property type="protein sequence ID" value="AKJ96216.1"/>
    <property type="molecule type" value="Genomic_DNA"/>
</dbReference>
<dbReference type="PRINTS" id="PR00344">
    <property type="entry name" value="BCTRLSENSOR"/>
</dbReference>
<proteinExistence type="predicted"/>
<keyword evidence="8" id="KW-0902">Two-component regulatory system</keyword>
<evidence type="ECO:0000256" key="12">
    <source>
        <dbReference type="ARBA" id="ARBA00042313"/>
    </source>
</evidence>
<dbReference type="Gene3D" id="1.10.287.130">
    <property type="match status" value="1"/>
</dbReference>
<evidence type="ECO:0000256" key="10">
    <source>
        <dbReference type="ARBA" id="ARBA00037696"/>
    </source>
</evidence>
<protein>
    <recommendedName>
        <fullName evidence="11">Sensory histidine kinase/phosphatase NtrB</fullName>
        <ecNumber evidence="2">2.7.13.3</ecNumber>
    </recommendedName>
    <alternativeName>
        <fullName evidence="12">Nitrogen regulation protein NR(II)</fullName>
    </alternativeName>
    <alternativeName>
        <fullName evidence="13">Nitrogen regulator II</fullName>
    </alternativeName>
</protein>
<dbReference type="SUPFAM" id="SSF55785">
    <property type="entry name" value="PYP-like sensor domain (PAS domain)"/>
    <property type="match status" value="1"/>
</dbReference>
<keyword evidence="3" id="KW-0597">Phosphoprotein</keyword>
<dbReference type="InterPro" id="IPR003594">
    <property type="entry name" value="HATPase_dom"/>
</dbReference>
<comment type="catalytic activity">
    <reaction evidence="1">
        <text>ATP + protein L-histidine = ADP + protein N-phospho-L-histidine.</text>
        <dbReference type="EC" id="2.7.13.3"/>
    </reaction>
</comment>
<accession>A0A0G3GBM4</accession>
<dbReference type="SMART" id="SM00387">
    <property type="entry name" value="HATPase_c"/>
    <property type="match status" value="1"/>
</dbReference>
<keyword evidence="17" id="KW-1185">Reference proteome</keyword>
<dbReference type="SUPFAM" id="SSF47384">
    <property type="entry name" value="Homodimeric domain of signal transducing histidine kinase"/>
    <property type="match status" value="1"/>
</dbReference>
<dbReference type="GO" id="GO:0005524">
    <property type="term" value="F:ATP binding"/>
    <property type="evidence" value="ECO:0007669"/>
    <property type="project" value="UniProtKB-KW"/>
</dbReference>
<dbReference type="InterPro" id="IPR035965">
    <property type="entry name" value="PAS-like_dom_sf"/>
</dbReference>
<dbReference type="InterPro" id="IPR036890">
    <property type="entry name" value="HATPase_C_sf"/>
</dbReference>
<dbReference type="EC" id="2.7.13.3" evidence="2"/>
<dbReference type="InterPro" id="IPR004358">
    <property type="entry name" value="Sig_transdc_His_kin-like_C"/>
</dbReference>
<gene>
    <name evidence="16" type="ORF">TVD_12990</name>
</gene>
<dbReference type="SMART" id="SM00388">
    <property type="entry name" value="HisKA"/>
    <property type="match status" value="1"/>
</dbReference>
<evidence type="ECO:0000259" key="14">
    <source>
        <dbReference type="PROSITE" id="PS50109"/>
    </source>
</evidence>
<evidence type="ECO:0000256" key="8">
    <source>
        <dbReference type="ARBA" id="ARBA00023012"/>
    </source>
</evidence>